<name>A0A1N7L604_9FLAO</name>
<evidence type="ECO:0000313" key="3">
    <source>
        <dbReference type="Proteomes" id="UP000186246"/>
    </source>
</evidence>
<organism evidence="2 3">
    <name type="scientific">Chryseobacterium piscicola</name>
    <dbReference type="NCBI Taxonomy" id="551459"/>
    <lineage>
        <taxon>Bacteria</taxon>
        <taxon>Pseudomonadati</taxon>
        <taxon>Bacteroidota</taxon>
        <taxon>Flavobacteriia</taxon>
        <taxon>Flavobacteriales</taxon>
        <taxon>Weeksellaceae</taxon>
        <taxon>Chryseobacterium group</taxon>
        <taxon>Chryseobacterium</taxon>
    </lineage>
</organism>
<reference evidence="3" key="1">
    <citation type="submission" date="2017-01" db="EMBL/GenBank/DDBJ databases">
        <authorList>
            <person name="Varghese N."/>
            <person name="Submissions S."/>
        </authorList>
    </citation>
    <scope>NUCLEOTIDE SEQUENCE [LARGE SCALE GENOMIC DNA]</scope>
    <source>
        <strain evidence="3">DSM 21068</strain>
    </source>
</reference>
<evidence type="ECO:0000313" key="2">
    <source>
        <dbReference type="EMBL" id="SIS69221.1"/>
    </source>
</evidence>
<keyword evidence="1" id="KW-0472">Membrane</keyword>
<dbReference type="STRING" id="551459.SAMN05421796_10251"/>
<evidence type="ECO:0000256" key="1">
    <source>
        <dbReference type="SAM" id="Phobius"/>
    </source>
</evidence>
<feature type="transmembrane region" description="Helical" evidence="1">
    <location>
        <begin position="12"/>
        <end position="31"/>
    </location>
</feature>
<dbReference type="Proteomes" id="UP000186246">
    <property type="component" value="Unassembled WGS sequence"/>
</dbReference>
<proteinExistence type="predicted"/>
<dbReference type="AlphaFoldDB" id="A0A1N7L604"/>
<dbReference type="EMBL" id="FTOJ01000002">
    <property type="protein sequence ID" value="SIS69221.1"/>
    <property type="molecule type" value="Genomic_DNA"/>
</dbReference>
<accession>A0A1N7L604</accession>
<protein>
    <submittedName>
        <fullName evidence="2">Uncharacterized protein</fullName>
    </submittedName>
</protein>
<gene>
    <name evidence="2" type="ORF">SAMN05421796_10251</name>
</gene>
<sequence>MASSKRHDISHILVFLKVLLSLISAILQLPARVGSGSK</sequence>
<keyword evidence="1" id="KW-0812">Transmembrane</keyword>
<keyword evidence="1" id="KW-1133">Transmembrane helix</keyword>